<dbReference type="CDD" id="cd01998">
    <property type="entry name" value="MnmA_TRMU-like"/>
    <property type="match status" value="1"/>
</dbReference>
<dbReference type="InterPro" id="IPR046885">
    <property type="entry name" value="MnmA-like_C"/>
</dbReference>
<dbReference type="InterPro" id="IPR046884">
    <property type="entry name" value="MnmA-like_central"/>
</dbReference>
<dbReference type="GO" id="GO:0002143">
    <property type="term" value="P:tRNA wobble position uridine thiolation"/>
    <property type="evidence" value="ECO:0007669"/>
    <property type="project" value="TreeGrafter"/>
</dbReference>
<evidence type="ECO:0000313" key="12">
    <source>
        <dbReference type="EMBL" id="SKA74531.1"/>
    </source>
</evidence>
<comment type="caution">
    <text evidence="9">Lacks conserved residue(s) required for the propagation of feature annotation.</text>
</comment>
<comment type="subcellular location">
    <subcellularLocation>
        <location evidence="9">Cytoplasm</location>
    </subcellularLocation>
</comment>
<feature type="domain" description="tRNA-specific 2-thiouridylase MnmA-like C-terminal" evidence="10">
    <location>
        <begin position="291"/>
        <end position="348"/>
    </location>
</feature>
<dbReference type="GO" id="GO:0000049">
    <property type="term" value="F:tRNA binding"/>
    <property type="evidence" value="ECO:0007669"/>
    <property type="project" value="UniProtKB-KW"/>
</dbReference>
<feature type="region of interest" description="Interaction with tRNA" evidence="9">
    <location>
        <begin position="299"/>
        <end position="300"/>
    </location>
</feature>
<evidence type="ECO:0000256" key="4">
    <source>
        <dbReference type="ARBA" id="ARBA00022741"/>
    </source>
</evidence>
<evidence type="ECO:0000256" key="6">
    <source>
        <dbReference type="ARBA" id="ARBA00022884"/>
    </source>
</evidence>
<keyword evidence="4 9" id="KW-0547">Nucleotide-binding</keyword>
<evidence type="ECO:0000256" key="7">
    <source>
        <dbReference type="ARBA" id="ARBA00023157"/>
    </source>
</evidence>
<feature type="active site" description="Cysteine persulfide intermediate" evidence="9">
    <location>
        <position position="191"/>
    </location>
</feature>
<evidence type="ECO:0000256" key="9">
    <source>
        <dbReference type="HAMAP-Rule" id="MF_00144"/>
    </source>
</evidence>
<keyword evidence="5 9" id="KW-0067">ATP-binding</keyword>
<feature type="region of interest" description="Interaction with tRNA" evidence="9">
    <location>
        <begin position="141"/>
        <end position="143"/>
    </location>
</feature>
<dbReference type="Gene3D" id="2.40.30.10">
    <property type="entry name" value="Translation factors"/>
    <property type="match status" value="1"/>
</dbReference>
<sequence length="359" mass="39128">MRVAVAVSGGMDSLLAMALLREQGHAVMAVHGLFLPDASEDAPGVRALRKTCQDLGIPLHVLDLRESFRACVTDVFLSEYRAGRTPNPCALCNPHIKFGSLWDGAARLGAEALATGHYVRLDESGVYGVGRLLLRGVDPAKDQSYFLALVEPARLERAVFPLGEMRKADVPGELERRGLRPVHSGESQEICFIPDDDYRAWLAARDADLPGPGPMLVLDSGKEQEVGRHGGLWRYTQGQRRGLGVAWSEPLYVVRKDSVRNALILGTREQLLCRGCVTGPATMAVPIAQWPETVWVQMRYRQRAEAARVTALHTGLRIELFRSGERPAPGQVAVVYDAAGRVLGAGNILRSLENAEPAA</sequence>
<dbReference type="InterPro" id="IPR004506">
    <property type="entry name" value="MnmA-like"/>
</dbReference>
<keyword evidence="13" id="KW-1185">Reference proteome</keyword>
<dbReference type="PANTHER" id="PTHR11933:SF5">
    <property type="entry name" value="MITOCHONDRIAL TRNA-SPECIFIC 2-THIOURIDYLASE 1"/>
    <property type="match status" value="1"/>
</dbReference>
<feature type="site" description="Interaction with tRNA" evidence="9">
    <location>
        <position position="331"/>
    </location>
</feature>
<evidence type="ECO:0000256" key="8">
    <source>
        <dbReference type="ARBA" id="ARBA00051542"/>
    </source>
</evidence>
<dbReference type="Pfam" id="PF20258">
    <property type="entry name" value="tRNA_Me_trans_C"/>
    <property type="match status" value="1"/>
</dbReference>
<evidence type="ECO:0000313" key="13">
    <source>
        <dbReference type="Proteomes" id="UP000190027"/>
    </source>
</evidence>
<dbReference type="Proteomes" id="UP000190027">
    <property type="component" value="Unassembled WGS sequence"/>
</dbReference>
<feature type="binding site" evidence="9">
    <location>
        <position position="116"/>
    </location>
    <ligand>
        <name>ATP</name>
        <dbReference type="ChEBI" id="CHEBI:30616"/>
    </ligand>
</feature>
<dbReference type="GO" id="GO:0005737">
    <property type="term" value="C:cytoplasm"/>
    <property type="evidence" value="ECO:0007669"/>
    <property type="project" value="UniProtKB-SubCell"/>
</dbReference>
<evidence type="ECO:0000256" key="1">
    <source>
        <dbReference type="ARBA" id="ARBA00022555"/>
    </source>
</evidence>
<name>A0A1T4WCV9_9BACT</name>
<keyword evidence="9" id="KW-0963">Cytoplasm</keyword>
<feature type="site" description="Interaction with tRNA" evidence="9">
    <location>
        <position position="117"/>
    </location>
</feature>
<organism evidence="12 13">
    <name type="scientific">Paucidesulfovibrio gracilis DSM 16080</name>
    <dbReference type="NCBI Taxonomy" id="1121449"/>
    <lineage>
        <taxon>Bacteria</taxon>
        <taxon>Pseudomonadati</taxon>
        <taxon>Thermodesulfobacteriota</taxon>
        <taxon>Desulfovibrionia</taxon>
        <taxon>Desulfovibrionales</taxon>
        <taxon>Desulfovibrionaceae</taxon>
        <taxon>Paucidesulfovibrio</taxon>
    </lineage>
</organism>
<dbReference type="NCBIfam" id="TIGR00420">
    <property type="entry name" value="trmU"/>
    <property type="match status" value="1"/>
</dbReference>
<dbReference type="AlphaFoldDB" id="A0A1T4WCV9"/>
<keyword evidence="3 9" id="KW-0819">tRNA processing</keyword>
<keyword evidence="6 9" id="KW-0694">RNA-binding</keyword>
<reference evidence="12 13" key="1">
    <citation type="submission" date="2017-02" db="EMBL/GenBank/DDBJ databases">
        <authorList>
            <person name="Peterson S.W."/>
        </authorList>
    </citation>
    <scope>NUCLEOTIDE SEQUENCE [LARGE SCALE GENOMIC DNA]</scope>
    <source>
        <strain evidence="12 13">DSM 16080</strain>
    </source>
</reference>
<protein>
    <recommendedName>
        <fullName evidence="9">tRNA-specific 2-thiouridylase MnmA</fullName>
        <ecNumber evidence="9">2.8.1.13</ecNumber>
    </recommendedName>
</protein>
<dbReference type="Gene3D" id="3.40.50.620">
    <property type="entry name" value="HUPs"/>
    <property type="match status" value="1"/>
</dbReference>
<feature type="active site" description="Nucleophile" evidence="9">
    <location>
        <position position="92"/>
    </location>
</feature>
<dbReference type="GO" id="GO:0005524">
    <property type="term" value="F:ATP binding"/>
    <property type="evidence" value="ECO:0007669"/>
    <property type="project" value="UniProtKB-KW"/>
</dbReference>
<comment type="function">
    <text evidence="9">Catalyzes the 2-thiolation of uridine at the wobble position (U34) of tRNA, leading to the formation of s(2)U34.</text>
</comment>
<dbReference type="InterPro" id="IPR023382">
    <property type="entry name" value="MnmA-like_central_sf"/>
</dbReference>
<dbReference type="RefSeq" id="WP_078716250.1">
    <property type="nucleotide sequence ID" value="NZ_FUYC01000002.1"/>
</dbReference>
<dbReference type="STRING" id="1121449.SAMN02745704_00687"/>
<dbReference type="Gene3D" id="2.30.30.280">
    <property type="entry name" value="Adenine nucleotide alpha hydrolases-like domains"/>
    <property type="match status" value="1"/>
</dbReference>
<dbReference type="HAMAP" id="MF_00144">
    <property type="entry name" value="tRNA_thiouridyl_MnmA"/>
    <property type="match status" value="1"/>
</dbReference>
<dbReference type="NCBIfam" id="NF001138">
    <property type="entry name" value="PRK00143.1"/>
    <property type="match status" value="1"/>
</dbReference>
<comment type="similarity">
    <text evidence="9">Belongs to the MnmA/TRMU family.</text>
</comment>
<evidence type="ECO:0000259" key="11">
    <source>
        <dbReference type="Pfam" id="PF20259"/>
    </source>
</evidence>
<dbReference type="EC" id="2.8.1.13" evidence="9"/>
<keyword evidence="2 9" id="KW-0808">Transferase</keyword>
<evidence type="ECO:0000256" key="5">
    <source>
        <dbReference type="ARBA" id="ARBA00022840"/>
    </source>
</evidence>
<dbReference type="InterPro" id="IPR014729">
    <property type="entry name" value="Rossmann-like_a/b/a_fold"/>
</dbReference>
<comment type="catalytic activity">
    <reaction evidence="8 9">
        <text>S-sulfanyl-L-cysteinyl-[protein] + uridine(34) in tRNA + AH2 + ATP = 2-thiouridine(34) in tRNA + L-cysteinyl-[protein] + A + AMP + diphosphate + H(+)</text>
        <dbReference type="Rhea" id="RHEA:47032"/>
        <dbReference type="Rhea" id="RHEA-COMP:10131"/>
        <dbReference type="Rhea" id="RHEA-COMP:11726"/>
        <dbReference type="Rhea" id="RHEA-COMP:11727"/>
        <dbReference type="Rhea" id="RHEA-COMP:11728"/>
        <dbReference type="ChEBI" id="CHEBI:13193"/>
        <dbReference type="ChEBI" id="CHEBI:15378"/>
        <dbReference type="ChEBI" id="CHEBI:17499"/>
        <dbReference type="ChEBI" id="CHEBI:29950"/>
        <dbReference type="ChEBI" id="CHEBI:30616"/>
        <dbReference type="ChEBI" id="CHEBI:33019"/>
        <dbReference type="ChEBI" id="CHEBI:61963"/>
        <dbReference type="ChEBI" id="CHEBI:65315"/>
        <dbReference type="ChEBI" id="CHEBI:87170"/>
        <dbReference type="ChEBI" id="CHEBI:456215"/>
        <dbReference type="EC" id="2.8.1.13"/>
    </reaction>
</comment>
<dbReference type="Pfam" id="PF20259">
    <property type="entry name" value="tRNA_Me_trans_M"/>
    <property type="match status" value="1"/>
</dbReference>
<dbReference type="EMBL" id="FUYC01000002">
    <property type="protein sequence ID" value="SKA74531.1"/>
    <property type="molecule type" value="Genomic_DNA"/>
</dbReference>
<dbReference type="SUPFAM" id="SSF52402">
    <property type="entry name" value="Adenine nucleotide alpha hydrolases-like"/>
    <property type="match status" value="1"/>
</dbReference>
<evidence type="ECO:0000256" key="2">
    <source>
        <dbReference type="ARBA" id="ARBA00022679"/>
    </source>
</evidence>
<keyword evidence="1 9" id="KW-0820">tRNA-binding</keyword>
<feature type="binding site" evidence="9">
    <location>
        <begin position="6"/>
        <end position="13"/>
    </location>
    <ligand>
        <name>ATP</name>
        <dbReference type="ChEBI" id="CHEBI:30616"/>
    </ligand>
</feature>
<evidence type="ECO:0000256" key="3">
    <source>
        <dbReference type="ARBA" id="ARBA00022694"/>
    </source>
</evidence>
<keyword evidence="7" id="KW-1015">Disulfide bond</keyword>
<proteinExistence type="inferred from homology"/>
<dbReference type="OrthoDB" id="9800696at2"/>
<evidence type="ECO:0000259" key="10">
    <source>
        <dbReference type="Pfam" id="PF20258"/>
    </source>
</evidence>
<accession>A0A1T4WCV9</accession>
<feature type="domain" description="tRNA-specific 2-thiouridylase MnmA-like central" evidence="11">
    <location>
        <begin position="214"/>
        <end position="266"/>
    </location>
</feature>
<gene>
    <name evidence="9" type="primary">mnmA</name>
    <name evidence="12" type="ORF">SAMN02745704_00687</name>
</gene>
<dbReference type="Pfam" id="PF03054">
    <property type="entry name" value="tRNA_Me_trans"/>
    <property type="match status" value="1"/>
</dbReference>
<dbReference type="GO" id="GO:0103016">
    <property type="term" value="F:tRNA-uridine 2-sulfurtransferase activity"/>
    <property type="evidence" value="ECO:0007669"/>
    <property type="project" value="UniProtKB-EC"/>
</dbReference>
<dbReference type="PANTHER" id="PTHR11933">
    <property type="entry name" value="TRNA 5-METHYLAMINOMETHYL-2-THIOURIDYLATE -METHYLTRANSFERASE"/>
    <property type="match status" value="1"/>
</dbReference>